<feature type="transmembrane region" description="Helical" evidence="1">
    <location>
        <begin position="124"/>
        <end position="143"/>
    </location>
</feature>
<dbReference type="EMBL" id="JAHBOH010000001">
    <property type="protein sequence ID" value="MBT0995218.1"/>
    <property type="molecule type" value="Genomic_DNA"/>
</dbReference>
<keyword evidence="3" id="KW-1185">Reference proteome</keyword>
<keyword evidence="1" id="KW-1133">Transmembrane helix</keyword>
<evidence type="ECO:0000256" key="1">
    <source>
        <dbReference type="SAM" id="Phobius"/>
    </source>
</evidence>
<sequence length="155" mass="16362">MTLQERSADRTAVADGTVRRAALLAPSSRLAPAAVGAVAVAAVGLLAVVDPNEAGHYPTCPFLALTGLYCPGCGSLRGLHDLAHLDLAGAWSMNPLMVLVLPVLVGVWVAWARRSAAGRPRRRVAPAWLVWGFLVVVVTYWVARNVPALAPWLAP</sequence>
<proteinExistence type="predicted"/>
<dbReference type="Proteomes" id="UP000722125">
    <property type="component" value="Unassembled WGS sequence"/>
</dbReference>
<evidence type="ECO:0000313" key="2">
    <source>
        <dbReference type="EMBL" id="MBT0995218.1"/>
    </source>
</evidence>
<name>A0ABS5U1D7_9CELL</name>
<comment type="caution">
    <text evidence="2">The sequence shown here is derived from an EMBL/GenBank/DDBJ whole genome shotgun (WGS) entry which is preliminary data.</text>
</comment>
<dbReference type="RefSeq" id="WP_214351308.1">
    <property type="nucleotide sequence ID" value="NZ_JAHBOH010000001.1"/>
</dbReference>
<protein>
    <submittedName>
        <fullName evidence="2">DUF2752 domain-containing protein</fullName>
    </submittedName>
</protein>
<dbReference type="InterPro" id="IPR021215">
    <property type="entry name" value="DUF2752"/>
</dbReference>
<organism evidence="2 3">
    <name type="scientific">Cellulomonas fulva</name>
    <dbReference type="NCBI Taxonomy" id="2835530"/>
    <lineage>
        <taxon>Bacteria</taxon>
        <taxon>Bacillati</taxon>
        <taxon>Actinomycetota</taxon>
        <taxon>Actinomycetes</taxon>
        <taxon>Micrococcales</taxon>
        <taxon>Cellulomonadaceae</taxon>
        <taxon>Cellulomonas</taxon>
    </lineage>
</organism>
<accession>A0ABS5U1D7</accession>
<gene>
    <name evidence="2" type="ORF">KIN34_13085</name>
</gene>
<reference evidence="2 3" key="1">
    <citation type="submission" date="2021-05" db="EMBL/GenBank/DDBJ databases">
        <title>Description of Cellulomonas sp. DKR-3 sp. nov.</title>
        <authorList>
            <person name="Dahal R.H."/>
            <person name="Chaudhary D.K."/>
        </authorList>
    </citation>
    <scope>NUCLEOTIDE SEQUENCE [LARGE SCALE GENOMIC DNA]</scope>
    <source>
        <strain evidence="2 3">DKR-3</strain>
    </source>
</reference>
<keyword evidence="1" id="KW-0472">Membrane</keyword>
<feature type="transmembrane region" description="Helical" evidence="1">
    <location>
        <begin position="91"/>
        <end position="112"/>
    </location>
</feature>
<keyword evidence="1" id="KW-0812">Transmembrane</keyword>
<dbReference type="Pfam" id="PF10825">
    <property type="entry name" value="DUF2752"/>
    <property type="match status" value="1"/>
</dbReference>
<feature type="transmembrane region" description="Helical" evidence="1">
    <location>
        <begin position="30"/>
        <end position="49"/>
    </location>
</feature>
<evidence type="ECO:0000313" key="3">
    <source>
        <dbReference type="Proteomes" id="UP000722125"/>
    </source>
</evidence>